<name>A0AAE0KPP8_9CHLO</name>
<feature type="transmembrane region" description="Helical" evidence="1">
    <location>
        <begin position="107"/>
        <end position="131"/>
    </location>
</feature>
<dbReference type="Proteomes" id="UP001190700">
    <property type="component" value="Unassembled WGS sequence"/>
</dbReference>
<gene>
    <name evidence="2" type="ORF">CYMTET_34952</name>
</gene>
<dbReference type="AlphaFoldDB" id="A0AAE0KPP8"/>
<feature type="transmembrane region" description="Helical" evidence="1">
    <location>
        <begin position="382"/>
        <end position="411"/>
    </location>
</feature>
<keyword evidence="1" id="KW-0472">Membrane</keyword>
<proteinExistence type="predicted"/>
<comment type="caution">
    <text evidence="2">The sequence shown here is derived from an EMBL/GenBank/DDBJ whole genome shotgun (WGS) entry which is preliminary data.</text>
</comment>
<evidence type="ECO:0000313" key="2">
    <source>
        <dbReference type="EMBL" id="KAK3255889.1"/>
    </source>
</evidence>
<keyword evidence="1" id="KW-0812">Transmembrane</keyword>
<sequence>MIQYAKRVCCRNRKVCLADGLRLSFDVVSCVGHSRLSSGGRMNCPGVFNLEDDEYRTTSLVPRAGVEAFAAKREEEEKDVEAADKHGASRMVSEHEALRVCATRISLFIFLAVPIVVIFVSLIVGGVLAAIEDWPFRDGFLYVAGQITCGTNPLVSEVPASTIGIVLSLFVGIWGLGILSVAIALVGGSILDPLVSIFALDKPAHYVPELRARKQIVKIGTIKYGGLNNFLKRLDVDDTVGISAAEFEKIAANEGILEYLDVKALSLLFKEISRHFKGTKGDHQLQVEDLEAWLTVGYRDSKTIQRKQLIVSMRTSLVYIFVTMSGVIFLTSLILGGILSIVEELLGEGCSFKDGFYFVAAMMTGSQHEMTEWFPEHFLGEFFTVIVGAIAVGVLSTLVGLVGGGILTPVIKLFSLANPRKENFWKDVNRHDIPQESLIHDYL</sequence>
<keyword evidence="3" id="KW-1185">Reference proteome</keyword>
<accession>A0AAE0KPP8</accession>
<dbReference type="EMBL" id="LGRX02022161">
    <property type="protein sequence ID" value="KAK3255889.1"/>
    <property type="molecule type" value="Genomic_DNA"/>
</dbReference>
<protein>
    <submittedName>
        <fullName evidence="2">Uncharacterized protein</fullName>
    </submittedName>
</protein>
<keyword evidence="1" id="KW-1133">Transmembrane helix</keyword>
<evidence type="ECO:0000256" key="1">
    <source>
        <dbReference type="SAM" id="Phobius"/>
    </source>
</evidence>
<evidence type="ECO:0000313" key="3">
    <source>
        <dbReference type="Proteomes" id="UP001190700"/>
    </source>
</evidence>
<feature type="transmembrane region" description="Helical" evidence="1">
    <location>
        <begin position="163"/>
        <end position="186"/>
    </location>
</feature>
<reference evidence="2 3" key="1">
    <citation type="journal article" date="2015" name="Genome Biol. Evol.">
        <title>Comparative Genomics of a Bacterivorous Green Alga Reveals Evolutionary Causalities and Consequences of Phago-Mixotrophic Mode of Nutrition.</title>
        <authorList>
            <person name="Burns J.A."/>
            <person name="Paasch A."/>
            <person name="Narechania A."/>
            <person name="Kim E."/>
        </authorList>
    </citation>
    <scope>NUCLEOTIDE SEQUENCE [LARGE SCALE GENOMIC DNA]</scope>
    <source>
        <strain evidence="2 3">PLY_AMNH</strain>
    </source>
</reference>
<organism evidence="2 3">
    <name type="scientific">Cymbomonas tetramitiformis</name>
    <dbReference type="NCBI Taxonomy" id="36881"/>
    <lineage>
        <taxon>Eukaryota</taxon>
        <taxon>Viridiplantae</taxon>
        <taxon>Chlorophyta</taxon>
        <taxon>Pyramimonadophyceae</taxon>
        <taxon>Pyramimonadales</taxon>
        <taxon>Pyramimonadaceae</taxon>
        <taxon>Cymbomonas</taxon>
    </lineage>
</organism>
<feature type="transmembrane region" description="Helical" evidence="1">
    <location>
        <begin position="316"/>
        <end position="342"/>
    </location>
</feature>